<evidence type="ECO:0000256" key="3">
    <source>
        <dbReference type="ARBA" id="ARBA00022821"/>
    </source>
</evidence>
<dbReference type="InterPro" id="IPR036388">
    <property type="entry name" value="WH-like_DNA-bd_sf"/>
</dbReference>
<evidence type="ECO:0000313" key="10">
    <source>
        <dbReference type="Proteomes" id="UP000289340"/>
    </source>
</evidence>
<evidence type="ECO:0000259" key="6">
    <source>
        <dbReference type="Pfam" id="PF23559"/>
    </source>
</evidence>
<dbReference type="Gene3D" id="1.10.8.430">
    <property type="entry name" value="Helical domain of apoptotic protease-activating factors"/>
    <property type="match status" value="1"/>
</dbReference>
<dbReference type="InterPro" id="IPR058922">
    <property type="entry name" value="WHD_DRP"/>
</dbReference>
<evidence type="ECO:0000259" key="7">
    <source>
        <dbReference type="Pfam" id="PF23598"/>
    </source>
</evidence>
<feature type="domain" description="Disease resistance protein winged helix" evidence="6">
    <location>
        <begin position="449"/>
        <end position="520"/>
    </location>
</feature>
<keyword evidence="3" id="KW-0611">Plant defense</keyword>
<dbReference type="CDD" id="cd14798">
    <property type="entry name" value="RX-CC_like"/>
    <property type="match status" value="1"/>
</dbReference>
<evidence type="ECO:0000256" key="2">
    <source>
        <dbReference type="ARBA" id="ARBA00022741"/>
    </source>
</evidence>
<dbReference type="InterPro" id="IPR002182">
    <property type="entry name" value="NB-ARC"/>
</dbReference>
<dbReference type="InterPro" id="IPR055414">
    <property type="entry name" value="LRR_R13L4/SHOC2-like"/>
</dbReference>
<dbReference type="Pfam" id="PF23598">
    <property type="entry name" value="LRR_14"/>
    <property type="match status" value="1"/>
</dbReference>
<dbReference type="GO" id="GO:0098542">
    <property type="term" value="P:defense response to other organism"/>
    <property type="evidence" value="ECO:0007669"/>
    <property type="project" value="TreeGrafter"/>
</dbReference>
<dbReference type="Gene3D" id="3.80.10.10">
    <property type="entry name" value="Ribonuclease Inhibitor"/>
    <property type="match status" value="1"/>
</dbReference>
<dbReference type="FunFam" id="3.40.50.300:FF:001091">
    <property type="entry name" value="Probable disease resistance protein At1g61300"/>
    <property type="match status" value="1"/>
</dbReference>
<protein>
    <submittedName>
        <fullName evidence="8">Disease resistance protein RPM1</fullName>
    </submittedName>
</protein>
<dbReference type="InterPro" id="IPR044974">
    <property type="entry name" value="Disease_R_plants"/>
</dbReference>
<dbReference type="Gene3D" id="1.20.5.4130">
    <property type="match status" value="1"/>
</dbReference>
<keyword evidence="10" id="KW-1185">Reference proteome</keyword>
<sequence length="926" mass="106257">MAEMAVSFARDKLLPLLSDEAKLLWNIPKEFEDIQNELEYIQGSLEKADRMAAEEGDNANKGIKKWVKDLREASFRIEDVIDEHIMYVEHQPHDALGCAALLFECNITHFIESLRRRHQIASEIQQIKSFVQGIKQRGIDYDYLIKPSLEHGSSSYRGSQSVQWHDPRLASRYLDEAEVVGLEDPKDELITWLVEGPAERTIIFVVGMGGLGKTTVAGRVFNNQKVIAHFDCHAWITVSQSYTVEGLLRDLLKKLCKEKKVDPPHDISEMNRDSLIDEVRSHLQRKRYVVIFDDVWSVELWGQIENAMLDTKNGCRILITTRMDGVVDSCMKYPSDKVHKLKPLTQEESMQLFCKKAFRYHNNGHCPEDLKKISSDFVEKCKGLPLAIVAIGSLLSGKEKTPFEWEKIRRSLSSEMNKNPHLIGITKILGFSYDDLPYYLKSCLLYFGVYPEDYEVNSKRLIWQWIAEGFVKEEEGKTLEDTAQQYLSELISRGLVQVSSFTFDGKAKSCRVHDLLRDMILRKSKDLSFCKHISKEDESMPSGMIRRLSVETFSNGLTGNTKSLHTRSLHVFAQKEEELTNNFVQEIPTKYRLLKILDFEGDLTLPGIFVPENWENLAHLKYLNIRHLAMKTEQLPKYICNLRNLETLDIRETNVSKLPKEFCKLKKLRHLLGDNLDLFQLKNGLGGLTSLQTLCDVSIPVDDNDNGVELIRELGKLKQLRNLSLDGVKEEQGSILCFSLNEMTNLEKLNIWSEDEDEVIDLPTISSLPMLRKLCLVGKLRKIPEWVPQLQNLVKLTLENCKLTDDPFKSLQNMPHLLFLDVYYGAYEGESLNFEDGGFQQLRKLSLRGMLNLKSIIIDKGALHSLENLLFWNIPQLKTVPPGIQHLEKLQLLEIYNMADEFYECIAPDGGPLLPIVQHPSLVKFL</sequence>
<keyword evidence="2" id="KW-0547">Nucleotide-binding</keyword>
<dbReference type="Pfam" id="PF00931">
    <property type="entry name" value="NB-ARC"/>
    <property type="match status" value="1"/>
</dbReference>
<dbReference type="Proteomes" id="UP000053555">
    <property type="component" value="Unassembled WGS sequence"/>
</dbReference>
<evidence type="ECO:0000259" key="5">
    <source>
        <dbReference type="Pfam" id="PF18052"/>
    </source>
</evidence>
<dbReference type="AlphaFoldDB" id="A0A0B2R6D3"/>
<name>A0A0B2R6D3_GLYSO</name>
<reference evidence="8" key="1">
    <citation type="submission" date="2014-07" db="EMBL/GenBank/DDBJ databases">
        <title>Identification of a novel salt tolerance gene in wild soybean by whole-genome sequencing.</title>
        <authorList>
            <person name="Lam H.-M."/>
            <person name="Qi X."/>
            <person name="Li M.-W."/>
            <person name="Liu X."/>
            <person name="Xie M."/>
            <person name="Ni M."/>
            <person name="Xu X."/>
        </authorList>
    </citation>
    <scope>NUCLEOTIDE SEQUENCE [LARGE SCALE GENOMIC DNA]</scope>
    <source>
        <tissue evidence="8">Root</tissue>
    </source>
</reference>
<dbReference type="InterPro" id="IPR032675">
    <property type="entry name" value="LRR_dom_sf"/>
</dbReference>
<dbReference type="Pfam" id="PF23559">
    <property type="entry name" value="WHD_DRP"/>
    <property type="match status" value="1"/>
</dbReference>
<dbReference type="EMBL" id="KN653355">
    <property type="protein sequence ID" value="KHN27362.1"/>
    <property type="molecule type" value="Genomic_DNA"/>
</dbReference>
<evidence type="ECO:0000313" key="9">
    <source>
        <dbReference type="EMBL" id="RZB42346.1"/>
    </source>
</evidence>
<keyword evidence="1" id="KW-0677">Repeat</keyword>
<dbReference type="SUPFAM" id="SSF52058">
    <property type="entry name" value="L domain-like"/>
    <property type="match status" value="1"/>
</dbReference>
<dbReference type="InterPro" id="IPR042197">
    <property type="entry name" value="Apaf_helical"/>
</dbReference>
<dbReference type="SUPFAM" id="SSF52540">
    <property type="entry name" value="P-loop containing nucleoside triphosphate hydrolases"/>
    <property type="match status" value="1"/>
</dbReference>
<organism evidence="8">
    <name type="scientific">Glycine soja</name>
    <name type="common">Wild soybean</name>
    <dbReference type="NCBI Taxonomy" id="3848"/>
    <lineage>
        <taxon>Eukaryota</taxon>
        <taxon>Viridiplantae</taxon>
        <taxon>Streptophyta</taxon>
        <taxon>Embryophyta</taxon>
        <taxon>Tracheophyta</taxon>
        <taxon>Spermatophyta</taxon>
        <taxon>Magnoliopsida</taxon>
        <taxon>eudicotyledons</taxon>
        <taxon>Gunneridae</taxon>
        <taxon>Pentapetalae</taxon>
        <taxon>rosids</taxon>
        <taxon>fabids</taxon>
        <taxon>Fabales</taxon>
        <taxon>Fabaceae</taxon>
        <taxon>Papilionoideae</taxon>
        <taxon>50 kb inversion clade</taxon>
        <taxon>NPAAA clade</taxon>
        <taxon>indigoferoid/millettioid clade</taxon>
        <taxon>Phaseoleae</taxon>
        <taxon>Glycine</taxon>
        <taxon>Glycine subgen. Soja</taxon>
    </lineage>
</organism>
<evidence type="ECO:0000313" key="8">
    <source>
        <dbReference type="EMBL" id="KHN27362.1"/>
    </source>
</evidence>
<dbReference type="InterPro" id="IPR038005">
    <property type="entry name" value="RX-like_CC"/>
</dbReference>
<feature type="domain" description="Disease resistance N-terminal" evidence="5">
    <location>
        <begin position="5"/>
        <end position="92"/>
    </location>
</feature>
<feature type="domain" description="Disease resistance R13L4/SHOC-2-like LRR" evidence="7">
    <location>
        <begin position="565"/>
        <end position="895"/>
    </location>
</feature>
<proteinExistence type="predicted"/>
<dbReference type="FunFam" id="1.10.10.10:FF:000322">
    <property type="entry name" value="Probable disease resistance protein At1g63360"/>
    <property type="match status" value="1"/>
</dbReference>
<dbReference type="PANTHER" id="PTHR23155:SF1052">
    <property type="entry name" value="DISEASE RESISTANCE PROTEIN RPM1"/>
    <property type="match status" value="1"/>
</dbReference>
<feature type="domain" description="NB-ARC" evidence="4">
    <location>
        <begin position="183"/>
        <end position="360"/>
    </location>
</feature>
<dbReference type="EMBL" id="QZWG01000020">
    <property type="protein sequence ID" value="RZB42346.1"/>
    <property type="molecule type" value="Genomic_DNA"/>
</dbReference>
<dbReference type="PANTHER" id="PTHR23155">
    <property type="entry name" value="DISEASE RESISTANCE PROTEIN RP"/>
    <property type="match status" value="1"/>
</dbReference>
<dbReference type="InterPro" id="IPR041118">
    <property type="entry name" value="Rx_N"/>
</dbReference>
<dbReference type="Proteomes" id="UP000289340">
    <property type="component" value="Chromosome 20"/>
</dbReference>
<dbReference type="Gramene" id="XM_028364931.1">
    <property type="protein sequence ID" value="XP_028220732.1"/>
    <property type="gene ID" value="LOC114402386"/>
</dbReference>
<dbReference type="InterPro" id="IPR027417">
    <property type="entry name" value="P-loop_NTPase"/>
</dbReference>
<dbReference type="Pfam" id="PF18052">
    <property type="entry name" value="Rx_N"/>
    <property type="match status" value="1"/>
</dbReference>
<evidence type="ECO:0000259" key="4">
    <source>
        <dbReference type="Pfam" id="PF00931"/>
    </source>
</evidence>
<evidence type="ECO:0000256" key="1">
    <source>
        <dbReference type="ARBA" id="ARBA00022737"/>
    </source>
</evidence>
<dbReference type="Gene3D" id="1.10.10.10">
    <property type="entry name" value="Winged helix-like DNA-binding domain superfamily/Winged helix DNA-binding domain"/>
    <property type="match status" value="1"/>
</dbReference>
<dbReference type="GO" id="GO:0043531">
    <property type="term" value="F:ADP binding"/>
    <property type="evidence" value="ECO:0007669"/>
    <property type="project" value="InterPro"/>
</dbReference>
<dbReference type="PRINTS" id="PR00364">
    <property type="entry name" value="DISEASERSIST"/>
</dbReference>
<reference evidence="9 10" key="2">
    <citation type="submission" date="2018-09" db="EMBL/GenBank/DDBJ databases">
        <title>A high-quality reference genome of wild soybean provides a powerful tool to mine soybean genomes.</title>
        <authorList>
            <person name="Xie M."/>
            <person name="Chung C.Y.L."/>
            <person name="Li M.-W."/>
            <person name="Wong F.-L."/>
            <person name="Chan T.-F."/>
            <person name="Lam H.-M."/>
        </authorList>
    </citation>
    <scope>NUCLEOTIDE SEQUENCE [LARGE SCALE GENOMIC DNA]</scope>
    <source>
        <strain evidence="10">cv. W05</strain>
        <tissue evidence="9">Hypocotyl of etiolated seedlings</tissue>
    </source>
</reference>
<gene>
    <name evidence="9" type="ORF">D0Y65_053079</name>
    <name evidence="8" type="ORF">glysoja_030626</name>
</gene>
<dbReference type="Gene3D" id="3.40.50.300">
    <property type="entry name" value="P-loop containing nucleotide triphosphate hydrolases"/>
    <property type="match status" value="1"/>
</dbReference>
<accession>A0A0B2R6D3</accession>